<evidence type="ECO:0000313" key="3">
    <source>
        <dbReference type="Proteomes" id="UP000250266"/>
    </source>
</evidence>
<evidence type="ECO:0000256" key="1">
    <source>
        <dbReference type="SAM" id="MobiDB-lite"/>
    </source>
</evidence>
<dbReference type="AlphaFoldDB" id="A0A8E2DY82"/>
<keyword evidence="3" id="KW-1185">Reference proteome</keyword>
<feature type="compositionally biased region" description="Polar residues" evidence="1">
    <location>
        <begin position="1"/>
        <end position="18"/>
    </location>
</feature>
<proteinExistence type="predicted"/>
<evidence type="ECO:0000313" key="2">
    <source>
        <dbReference type="EMBL" id="OCK73753.1"/>
    </source>
</evidence>
<feature type="region of interest" description="Disordered" evidence="1">
    <location>
        <begin position="1"/>
        <end position="58"/>
    </location>
</feature>
<protein>
    <submittedName>
        <fullName evidence="2">Uncharacterized protein</fullName>
    </submittedName>
</protein>
<dbReference type="Proteomes" id="UP000250266">
    <property type="component" value="Unassembled WGS sequence"/>
</dbReference>
<reference evidence="2 3" key="1">
    <citation type="journal article" date="2016" name="Nat. Commun.">
        <title>Ectomycorrhizal ecology is imprinted in the genome of the dominant symbiotic fungus Cenococcum geophilum.</title>
        <authorList>
            <consortium name="DOE Joint Genome Institute"/>
            <person name="Peter M."/>
            <person name="Kohler A."/>
            <person name="Ohm R.A."/>
            <person name="Kuo A."/>
            <person name="Krutzmann J."/>
            <person name="Morin E."/>
            <person name="Arend M."/>
            <person name="Barry K.W."/>
            <person name="Binder M."/>
            <person name="Choi C."/>
            <person name="Clum A."/>
            <person name="Copeland A."/>
            <person name="Grisel N."/>
            <person name="Haridas S."/>
            <person name="Kipfer T."/>
            <person name="LaButti K."/>
            <person name="Lindquist E."/>
            <person name="Lipzen A."/>
            <person name="Maire R."/>
            <person name="Meier B."/>
            <person name="Mihaltcheva S."/>
            <person name="Molinier V."/>
            <person name="Murat C."/>
            <person name="Poggeler S."/>
            <person name="Quandt C.A."/>
            <person name="Sperisen C."/>
            <person name="Tritt A."/>
            <person name="Tisserant E."/>
            <person name="Crous P.W."/>
            <person name="Henrissat B."/>
            <person name="Nehls U."/>
            <person name="Egli S."/>
            <person name="Spatafora J.W."/>
            <person name="Grigoriev I.V."/>
            <person name="Martin F.M."/>
        </authorList>
    </citation>
    <scope>NUCLEOTIDE SEQUENCE [LARGE SCALE GENOMIC DNA]</scope>
    <source>
        <strain evidence="2 3">CBS 459.81</strain>
    </source>
</reference>
<gene>
    <name evidence="2" type="ORF">K432DRAFT_224674</name>
</gene>
<feature type="compositionally biased region" description="Polar residues" evidence="1">
    <location>
        <begin position="26"/>
        <end position="49"/>
    </location>
</feature>
<sequence>MGNRQSRPTATSPLSAMEQTVEPAPMTTSEKNSTSGENLSEENSTSSPGKQAFASDLAEAVSSSRRALGYQSKPSNPLPTCFFELKPTGDCSFKFNFQWCSYDGVVIGVTVHDVEKYPKGHTWEVVNTEPKTNPAPSWVEDVLLKQKGWDGLRLREMLKAMNNGFWCH</sequence>
<name>A0A8E2DY82_9PEZI</name>
<dbReference type="EMBL" id="KV745664">
    <property type="protein sequence ID" value="OCK73753.1"/>
    <property type="molecule type" value="Genomic_DNA"/>
</dbReference>
<accession>A0A8E2DY82</accession>
<organism evidence="2 3">
    <name type="scientific">Lepidopterella palustris CBS 459.81</name>
    <dbReference type="NCBI Taxonomy" id="1314670"/>
    <lineage>
        <taxon>Eukaryota</taxon>
        <taxon>Fungi</taxon>
        <taxon>Dikarya</taxon>
        <taxon>Ascomycota</taxon>
        <taxon>Pezizomycotina</taxon>
        <taxon>Dothideomycetes</taxon>
        <taxon>Pleosporomycetidae</taxon>
        <taxon>Mytilinidiales</taxon>
        <taxon>Argynnaceae</taxon>
        <taxon>Lepidopterella</taxon>
    </lineage>
</organism>